<keyword evidence="3" id="KW-1185">Reference proteome</keyword>
<protein>
    <submittedName>
        <fullName evidence="2">Uncharacterized protein</fullName>
    </submittedName>
</protein>
<feature type="chain" id="PRO_5045500575" evidence="1">
    <location>
        <begin position="22"/>
        <end position="522"/>
    </location>
</feature>
<reference evidence="2 3" key="1">
    <citation type="submission" date="2020-05" db="EMBL/GenBank/DDBJ databases">
        <title>Distinct polysaccharide utilization as determinants for interspecies competition between intestinal Prevotella spp.</title>
        <authorList>
            <person name="Galvez E.J.C."/>
            <person name="Iljazovic A."/>
            <person name="Strowig T."/>
        </authorList>
    </citation>
    <scope>NUCLEOTIDE SEQUENCE [LARGE SCALE GENOMIC DNA]</scope>
    <source>
        <strain evidence="2 3">PROD</strain>
    </source>
</reference>
<dbReference type="Proteomes" id="UP001193734">
    <property type="component" value="Unassembled WGS sequence"/>
</dbReference>
<keyword evidence="1" id="KW-0732">Signal</keyword>
<gene>
    <name evidence="2" type="ORF">HPS55_09825</name>
</gene>
<sequence>MKKKIFIFCLLAVLGVCRATAGATMTVSEIYYNETYGYWGIDIGIENDGVPVNAFQCDVAKPGTFEFVNDQTNGFLYDFTGRALKPGGLGGGTLPTHSITMAMRPNGTLRVVVYSSDNTVFSGDSGAVLFLAMNRLGGTVDGESPAMVNLTNQVLAYIEDDKVKSVYPDGIVNDPLLTCYDSMGSNVALFALGGYDTSDGIYTDLGFINNDLKTNDSVVSVNMLNIGGYSVGDFMLEPKNPNALIYTVSRDDFSKNYENKLYLESDGTGGLFWKCDFMVLCSEDWIYGVSSFGFPYDAYAMGGCRADVSEFLFHRYFPAGQWSTVILPVALSDEQFAEIRASGVEVARLDNYDAANGTITYAEVTKFEANTPYLIRHSYSDEKIVFENFENVRLNPTDTLNIVRAGDIAMHGNYDNTTISSTGRVWRYGYDAATGEFVKIGNNCKLLPFRCYLELPVSAQTAGAKSRIRIAGTTPTGIYDTDNGAGAAAGPVYSVDGRRVSDDIDNLPAGVYVVGGRKVVVK</sequence>
<feature type="signal peptide" evidence="1">
    <location>
        <begin position="1"/>
        <end position="21"/>
    </location>
</feature>
<evidence type="ECO:0000313" key="2">
    <source>
        <dbReference type="EMBL" id="NPE14612.1"/>
    </source>
</evidence>
<dbReference type="GeneID" id="82158061"/>
<name>A0ABX2AYY1_9BACT</name>
<evidence type="ECO:0000313" key="3">
    <source>
        <dbReference type="Proteomes" id="UP001193734"/>
    </source>
</evidence>
<proteinExistence type="predicted"/>
<dbReference type="EMBL" id="JABKKE010000015">
    <property type="protein sequence ID" value="NPE14612.1"/>
    <property type="molecule type" value="Genomic_DNA"/>
</dbReference>
<organism evidence="2 3">
    <name type="scientific">Xylanibacter rodentium</name>
    <dbReference type="NCBI Taxonomy" id="2736289"/>
    <lineage>
        <taxon>Bacteria</taxon>
        <taxon>Pseudomonadati</taxon>
        <taxon>Bacteroidota</taxon>
        <taxon>Bacteroidia</taxon>
        <taxon>Bacteroidales</taxon>
        <taxon>Prevotellaceae</taxon>
        <taxon>Xylanibacter</taxon>
    </lineage>
</organism>
<accession>A0ABX2AYY1</accession>
<dbReference type="RefSeq" id="WP_172174334.1">
    <property type="nucleotide sequence ID" value="NZ_CATCRO010000130.1"/>
</dbReference>
<comment type="caution">
    <text evidence="2">The sequence shown here is derived from an EMBL/GenBank/DDBJ whole genome shotgun (WGS) entry which is preliminary data.</text>
</comment>
<evidence type="ECO:0000256" key="1">
    <source>
        <dbReference type="SAM" id="SignalP"/>
    </source>
</evidence>